<accession>A0A6M3JC51</accession>
<reference evidence="1" key="1">
    <citation type="submission" date="2020-03" db="EMBL/GenBank/DDBJ databases">
        <title>The deep terrestrial virosphere.</title>
        <authorList>
            <person name="Holmfeldt K."/>
            <person name="Nilsson E."/>
            <person name="Simone D."/>
            <person name="Lopez-Fernandez M."/>
            <person name="Wu X."/>
            <person name="de Brujin I."/>
            <person name="Lundin D."/>
            <person name="Andersson A."/>
            <person name="Bertilsson S."/>
            <person name="Dopson M."/>
        </authorList>
    </citation>
    <scope>NUCLEOTIDE SEQUENCE</scope>
    <source>
        <strain evidence="1">MM415B00342</strain>
    </source>
</reference>
<protein>
    <submittedName>
        <fullName evidence="1">Uncharacterized protein</fullName>
    </submittedName>
</protein>
<organism evidence="1">
    <name type="scientific">viral metagenome</name>
    <dbReference type="NCBI Taxonomy" id="1070528"/>
    <lineage>
        <taxon>unclassified sequences</taxon>
        <taxon>metagenomes</taxon>
        <taxon>organismal metagenomes</taxon>
    </lineage>
</organism>
<name>A0A6M3JC51_9ZZZZ</name>
<gene>
    <name evidence="1" type="ORF">MM415B00342_0063</name>
</gene>
<sequence length="75" mass="8217">MGKDDFDFAALVEKKTKTDAKPNTHYIGPYVHDSDEWKAIEKCFGTSSPRELAQIVAGIAAMKNAGTLTMVVKTK</sequence>
<proteinExistence type="predicted"/>
<dbReference type="EMBL" id="MT141557">
    <property type="protein sequence ID" value="QJA66601.1"/>
    <property type="molecule type" value="Genomic_DNA"/>
</dbReference>
<dbReference type="AlphaFoldDB" id="A0A6M3JC51"/>
<evidence type="ECO:0000313" key="1">
    <source>
        <dbReference type="EMBL" id="QJA66601.1"/>
    </source>
</evidence>